<reference evidence="1 2" key="1">
    <citation type="submission" date="2020-07" db="EMBL/GenBank/DDBJ databases">
        <title>Metarhizium humberi genome.</title>
        <authorList>
            <person name="Lysoe E."/>
        </authorList>
    </citation>
    <scope>NUCLEOTIDE SEQUENCE [LARGE SCALE GENOMIC DNA]</scope>
    <source>
        <strain evidence="1 2">ESALQ1638</strain>
    </source>
</reference>
<evidence type="ECO:0000313" key="1">
    <source>
        <dbReference type="EMBL" id="KAH0599252.1"/>
    </source>
</evidence>
<sequence length="99" mass="11136">MMSNADRDEMTEKAGAEAMVKILGGECRPRPNTGLWNLERAYEDDWVKVLEVEDDNTPAAGILELSLWAPGLSTRSQEDRRTGIPTALTMKRESVEWRA</sequence>
<organism evidence="1 2">
    <name type="scientific">Metarhizium humberi</name>
    <dbReference type="NCBI Taxonomy" id="2596975"/>
    <lineage>
        <taxon>Eukaryota</taxon>
        <taxon>Fungi</taxon>
        <taxon>Dikarya</taxon>
        <taxon>Ascomycota</taxon>
        <taxon>Pezizomycotina</taxon>
        <taxon>Sordariomycetes</taxon>
        <taxon>Hypocreomycetidae</taxon>
        <taxon>Hypocreales</taxon>
        <taxon>Clavicipitaceae</taxon>
        <taxon>Metarhizium</taxon>
    </lineage>
</organism>
<proteinExistence type="predicted"/>
<comment type="caution">
    <text evidence="1">The sequence shown here is derived from an EMBL/GenBank/DDBJ whole genome shotgun (WGS) entry which is preliminary data.</text>
</comment>
<dbReference type="EMBL" id="JACEFI010000004">
    <property type="protein sequence ID" value="KAH0599252.1"/>
    <property type="molecule type" value="Genomic_DNA"/>
</dbReference>
<protein>
    <submittedName>
        <fullName evidence="1">Uncharacterized protein</fullName>
    </submittedName>
</protein>
<evidence type="ECO:0000313" key="2">
    <source>
        <dbReference type="Proteomes" id="UP000764110"/>
    </source>
</evidence>
<dbReference type="AlphaFoldDB" id="A0A9P8S9P7"/>
<dbReference type="Proteomes" id="UP000764110">
    <property type="component" value="Unassembled WGS sequence"/>
</dbReference>
<accession>A0A9P8S9P7</accession>
<gene>
    <name evidence="1" type="ORF">MHUMG1_03369</name>
</gene>
<name>A0A9P8S9P7_9HYPO</name>
<keyword evidence="2" id="KW-1185">Reference proteome</keyword>